<dbReference type="PANTHER" id="PTHR11138">
    <property type="entry name" value="METHIONYL-TRNA FORMYLTRANSFERASE"/>
    <property type="match status" value="1"/>
</dbReference>
<dbReference type="HOGENOM" id="CLU_033347_2_0_0"/>
<dbReference type="InterPro" id="IPR005793">
    <property type="entry name" value="Formyl_trans_C"/>
</dbReference>
<dbReference type="RefSeq" id="WP_013042003.1">
    <property type="nucleotide sequence ID" value="NC_014008.1"/>
</dbReference>
<reference evidence="10 11" key="1">
    <citation type="journal article" date="2010" name="Stand. Genomic Sci.">
        <title>Complete genome sequence of Coraliomargarita akajimensis type strain (04OKA010-24).</title>
        <authorList>
            <person name="Mavromatis K."/>
            <person name="Abt B."/>
            <person name="Brambilla E."/>
            <person name="Lapidus A."/>
            <person name="Copeland A."/>
            <person name="Deshpande S."/>
            <person name="Nolan M."/>
            <person name="Lucas S."/>
            <person name="Tice H."/>
            <person name="Cheng J.F."/>
            <person name="Han C."/>
            <person name="Detter J.C."/>
            <person name="Woyke T."/>
            <person name="Goodwin L."/>
            <person name="Pitluck S."/>
            <person name="Held B."/>
            <person name="Brettin T."/>
            <person name="Tapia R."/>
            <person name="Ivanova N."/>
            <person name="Mikhailova N."/>
            <person name="Pati A."/>
            <person name="Liolios K."/>
            <person name="Chen A."/>
            <person name="Palaniappan K."/>
            <person name="Land M."/>
            <person name="Hauser L."/>
            <person name="Chang Y.J."/>
            <person name="Jeffries C.D."/>
            <person name="Rohde M."/>
            <person name="Goker M."/>
            <person name="Bristow J."/>
            <person name="Eisen J.A."/>
            <person name="Markowitz V."/>
            <person name="Hugenholtz P."/>
            <person name="Klenk H.P."/>
            <person name="Kyrpides N.C."/>
        </authorList>
    </citation>
    <scope>NUCLEOTIDE SEQUENCE [LARGE SCALE GENOMIC DNA]</scope>
    <source>
        <strain evidence="11">DSM 45221 / IAM 15411 / JCM 23193 / KCTC 12865</strain>
    </source>
</reference>
<dbReference type="EMBL" id="CP001998">
    <property type="protein sequence ID" value="ADE53277.1"/>
    <property type="molecule type" value="Genomic_DNA"/>
</dbReference>
<evidence type="ECO:0000259" key="8">
    <source>
        <dbReference type="Pfam" id="PF00551"/>
    </source>
</evidence>
<comment type="similarity">
    <text evidence="2">Belongs to the Fmt family.</text>
</comment>
<dbReference type="STRING" id="583355.Caka_0251"/>
<sequence>MSDLPAVVFFGSDAICLPFLNYLLLEGREQCTVRAVVSQPDRRQGRGKKLQPNPVSAWAREHGIELLQPDKPGKDLAEWLQDEQIALCFVMAYGHFLPKSVREAAEHGMVNFHGSILPDYRGASPVETALALGEETTGVSLMEVVREMDAGGVADVEVVPIDLTDTGPSLRVKIGEAVVPLMRRNLRQAVTGGLHFVAQDASRASFCRKIFKDDAAFDFNQTATALCARLRAMTPWPGGYFEYASERVKVGACSILPGPSQAPVGTILAAEDAVQVACAEGVIQFDQLQRPGGRMLPAAEFLRGFPIEVGTQLESTASAPLLSRVE</sequence>
<feature type="domain" description="Formyl transferase N-terminal" evidence="8">
    <location>
        <begin position="26"/>
        <end position="175"/>
    </location>
</feature>
<dbReference type="EC" id="2.1.2.9" evidence="3"/>
<evidence type="ECO:0000256" key="5">
    <source>
        <dbReference type="ARBA" id="ARBA00022679"/>
    </source>
</evidence>
<evidence type="ECO:0000256" key="1">
    <source>
        <dbReference type="ARBA" id="ARBA00002606"/>
    </source>
</evidence>
<dbReference type="KEGG" id="caa:Caka_0251"/>
<dbReference type="Proteomes" id="UP000000925">
    <property type="component" value="Chromosome"/>
</dbReference>
<organism evidence="10 11">
    <name type="scientific">Coraliomargarita akajimensis (strain DSM 45221 / IAM 15411 / JCM 23193 / KCTC 12865 / 04OKA010-24)</name>
    <dbReference type="NCBI Taxonomy" id="583355"/>
    <lineage>
        <taxon>Bacteria</taxon>
        <taxon>Pseudomonadati</taxon>
        <taxon>Verrucomicrobiota</taxon>
        <taxon>Opitutia</taxon>
        <taxon>Puniceicoccales</taxon>
        <taxon>Coraliomargaritaceae</taxon>
        <taxon>Coraliomargarita</taxon>
    </lineage>
</organism>
<dbReference type="InterPro" id="IPR044135">
    <property type="entry name" value="Met-tRNA-FMT_C"/>
</dbReference>
<dbReference type="Gene3D" id="3.40.50.170">
    <property type="entry name" value="Formyl transferase, N-terminal domain"/>
    <property type="match status" value="1"/>
</dbReference>
<dbReference type="SUPFAM" id="SSF53328">
    <property type="entry name" value="Formyltransferase"/>
    <property type="match status" value="1"/>
</dbReference>
<evidence type="ECO:0000256" key="6">
    <source>
        <dbReference type="ARBA" id="ARBA00022917"/>
    </source>
</evidence>
<dbReference type="InterPro" id="IPR041711">
    <property type="entry name" value="Met-tRNA-FMT_N"/>
</dbReference>
<protein>
    <recommendedName>
        <fullName evidence="4">Methionyl-tRNA formyltransferase</fullName>
        <ecNumber evidence="3">2.1.2.9</ecNumber>
    </recommendedName>
</protein>
<dbReference type="AlphaFoldDB" id="D5ELV2"/>
<evidence type="ECO:0000256" key="2">
    <source>
        <dbReference type="ARBA" id="ARBA00010699"/>
    </source>
</evidence>
<feature type="domain" description="Formyl transferase C-terminal" evidence="9">
    <location>
        <begin position="209"/>
        <end position="305"/>
    </location>
</feature>
<dbReference type="InterPro" id="IPR011034">
    <property type="entry name" value="Formyl_transferase-like_C_sf"/>
</dbReference>
<keyword evidence="5 10" id="KW-0808">Transferase</keyword>
<dbReference type="InterPro" id="IPR037022">
    <property type="entry name" value="Formyl_trans_C_sf"/>
</dbReference>
<dbReference type="Pfam" id="PF00551">
    <property type="entry name" value="Formyl_trans_N"/>
    <property type="match status" value="1"/>
</dbReference>
<dbReference type="GO" id="GO:0004479">
    <property type="term" value="F:methionyl-tRNA formyltransferase activity"/>
    <property type="evidence" value="ECO:0007669"/>
    <property type="project" value="UniProtKB-EC"/>
</dbReference>
<comment type="function">
    <text evidence="1">Attaches a formyl group to the free amino group of methionyl-tRNA(fMet). The formyl group appears to play a dual role in the initiator identity of N-formylmethionyl-tRNA by promoting its recognition by IF2 and preventing the misappropriation of this tRNA by the elongation apparatus.</text>
</comment>
<evidence type="ECO:0000256" key="7">
    <source>
        <dbReference type="ARBA" id="ARBA00048558"/>
    </source>
</evidence>
<keyword evidence="11" id="KW-1185">Reference proteome</keyword>
<comment type="catalytic activity">
    <reaction evidence="7">
        <text>L-methionyl-tRNA(fMet) + (6R)-10-formyltetrahydrofolate = N-formyl-L-methionyl-tRNA(fMet) + (6S)-5,6,7,8-tetrahydrofolate + H(+)</text>
        <dbReference type="Rhea" id="RHEA:24380"/>
        <dbReference type="Rhea" id="RHEA-COMP:9952"/>
        <dbReference type="Rhea" id="RHEA-COMP:9953"/>
        <dbReference type="ChEBI" id="CHEBI:15378"/>
        <dbReference type="ChEBI" id="CHEBI:57453"/>
        <dbReference type="ChEBI" id="CHEBI:78530"/>
        <dbReference type="ChEBI" id="CHEBI:78844"/>
        <dbReference type="ChEBI" id="CHEBI:195366"/>
        <dbReference type="EC" id="2.1.2.9"/>
    </reaction>
</comment>
<dbReference type="InterPro" id="IPR002376">
    <property type="entry name" value="Formyl_transf_N"/>
</dbReference>
<evidence type="ECO:0000256" key="4">
    <source>
        <dbReference type="ARBA" id="ARBA00016014"/>
    </source>
</evidence>
<dbReference type="Gene3D" id="3.10.25.10">
    <property type="entry name" value="Formyl transferase, C-terminal domain"/>
    <property type="match status" value="1"/>
</dbReference>
<dbReference type="InterPro" id="IPR036477">
    <property type="entry name" value="Formyl_transf_N_sf"/>
</dbReference>
<evidence type="ECO:0000259" key="9">
    <source>
        <dbReference type="Pfam" id="PF02911"/>
    </source>
</evidence>
<keyword evidence="6" id="KW-0648">Protein biosynthesis</keyword>
<dbReference type="CDD" id="cd08704">
    <property type="entry name" value="Met_tRNA_FMT_C"/>
    <property type="match status" value="1"/>
</dbReference>
<dbReference type="Pfam" id="PF02911">
    <property type="entry name" value="Formyl_trans_C"/>
    <property type="match status" value="1"/>
</dbReference>
<proteinExistence type="inferred from homology"/>
<evidence type="ECO:0000313" key="11">
    <source>
        <dbReference type="Proteomes" id="UP000000925"/>
    </source>
</evidence>
<gene>
    <name evidence="10" type="ordered locus">Caka_0251</name>
</gene>
<evidence type="ECO:0000256" key="3">
    <source>
        <dbReference type="ARBA" id="ARBA00012261"/>
    </source>
</evidence>
<dbReference type="OrthoDB" id="9802815at2"/>
<evidence type="ECO:0000313" key="10">
    <source>
        <dbReference type="EMBL" id="ADE53277.1"/>
    </source>
</evidence>
<dbReference type="PANTHER" id="PTHR11138:SF5">
    <property type="entry name" value="METHIONYL-TRNA FORMYLTRANSFERASE, MITOCHONDRIAL"/>
    <property type="match status" value="1"/>
</dbReference>
<dbReference type="SUPFAM" id="SSF50486">
    <property type="entry name" value="FMT C-terminal domain-like"/>
    <property type="match status" value="1"/>
</dbReference>
<dbReference type="eggNOG" id="COG0223">
    <property type="taxonomic scope" value="Bacteria"/>
</dbReference>
<dbReference type="CDD" id="cd08646">
    <property type="entry name" value="FMT_core_Met-tRNA-FMT_N"/>
    <property type="match status" value="1"/>
</dbReference>
<accession>D5ELV2</accession>
<name>D5ELV2_CORAD</name>